<dbReference type="Proteomes" id="UP000605676">
    <property type="component" value="Unassembled WGS sequence"/>
</dbReference>
<gene>
    <name evidence="1" type="ORF">JIV24_07510</name>
</gene>
<accession>A0ABS1HHN1</accession>
<evidence type="ECO:0008006" key="3">
    <source>
        <dbReference type="Google" id="ProtNLM"/>
    </source>
</evidence>
<dbReference type="RefSeq" id="WP_200464413.1">
    <property type="nucleotide sequence ID" value="NZ_JAENRR010000013.1"/>
</dbReference>
<name>A0ABS1HHN1_9BACT</name>
<comment type="caution">
    <text evidence="1">The sequence shown here is derived from an EMBL/GenBank/DDBJ whole genome shotgun (WGS) entry which is preliminary data.</text>
</comment>
<evidence type="ECO:0000313" key="2">
    <source>
        <dbReference type="Proteomes" id="UP000605676"/>
    </source>
</evidence>
<organism evidence="1 2">
    <name type="scientific">Carboxylicivirga marina</name>
    <dbReference type="NCBI Taxonomy" id="2800988"/>
    <lineage>
        <taxon>Bacteria</taxon>
        <taxon>Pseudomonadati</taxon>
        <taxon>Bacteroidota</taxon>
        <taxon>Bacteroidia</taxon>
        <taxon>Marinilabiliales</taxon>
        <taxon>Marinilabiliaceae</taxon>
        <taxon>Carboxylicivirga</taxon>
    </lineage>
</organism>
<dbReference type="EMBL" id="JAENRR010000013">
    <property type="protein sequence ID" value="MBK3517187.1"/>
    <property type="molecule type" value="Genomic_DNA"/>
</dbReference>
<sequence length="169" mass="19933">MNNKKYIKHTAFIVVCFFFVFNACKQKQTSSSSTDFKAPGHCIADTIIYPVVIKNLDSLDVWTEQCLSQLERQKFVDQIFDAIYKRKAKAYSYFNNEEMSISDIKALEEQADFSRDKIGKLQFWETWHFDEEQLIMTKKVHAILLAYEFLTEEGELRGYKAAFYIKMKE</sequence>
<protein>
    <recommendedName>
        <fullName evidence="3">Lipoprotein</fullName>
    </recommendedName>
</protein>
<reference evidence="1 2" key="1">
    <citation type="submission" date="2021-01" db="EMBL/GenBank/DDBJ databases">
        <title>Carboxyliciviraga sp.nov., isolated from coastal sediments.</title>
        <authorList>
            <person name="Lu D."/>
            <person name="Zhang T."/>
        </authorList>
    </citation>
    <scope>NUCLEOTIDE SEQUENCE [LARGE SCALE GENOMIC DNA]</scope>
    <source>
        <strain evidence="1 2">N1Y132</strain>
    </source>
</reference>
<proteinExistence type="predicted"/>
<evidence type="ECO:0000313" key="1">
    <source>
        <dbReference type="EMBL" id="MBK3517187.1"/>
    </source>
</evidence>
<keyword evidence="2" id="KW-1185">Reference proteome</keyword>